<comment type="similarity">
    <text evidence="1">Belongs to the eukaryotic ribosomal protein eL31 family.</text>
</comment>
<evidence type="ECO:0000256" key="1">
    <source>
        <dbReference type="ARBA" id="ARBA00010808"/>
    </source>
</evidence>
<feature type="compositionally biased region" description="Basic and acidic residues" evidence="6">
    <location>
        <begin position="10"/>
        <end position="23"/>
    </location>
</feature>
<dbReference type="FunFam" id="3.10.440.10:FF:000001">
    <property type="entry name" value="60S ribosomal protein L31"/>
    <property type="match status" value="1"/>
</dbReference>
<evidence type="ECO:0000256" key="5">
    <source>
        <dbReference type="ARBA" id="ARBA00035337"/>
    </source>
</evidence>
<evidence type="ECO:0000256" key="6">
    <source>
        <dbReference type="SAM" id="MobiDB-lite"/>
    </source>
</evidence>
<dbReference type="Gene3D" id="3.10.440.10">
    <property type="match status" value="1"/>
</dbReference>
<dbReference type="Proteomes" id="UP000887566">
    <property type="component" value="Unplaced"/>
</dbReference>
<keyword evidence="7" id="KW-1185">Reference proteome</keyword>
<name>A0A914X1I8_9BILA</name>
<evidence type="ECO:0000256" key="3">
    <source>
        <dbReference type="ARBA" id="ARBA00023274"/>
    </source>
</evidence>
<keyword evidence="2" id="KW-0689">Ribosomal protein</keyword>
<dbReference type="PANTHER" id="PTHR10956">
    <property type="entry name" value="60S RIBOSOMAL PROTEIN L31"/>
    <property type="match status" value="1"/>
</dbReference>
<dbReference type="SMART" id="SM01380">
    <property type="entry name" value="Ribosomal_L31e"/>
    <property type="match status" value="1"/>
</dbReference>
<feature type="region of interest" description="Disordered" evidence="6">
    <location>
        <begin position="1"/>
        <end position="28"/>
    </location>
</feature>
<evidence type="ECO:0000256" key="2">
    <source>
        <dbReference type="ARBA" id="ARBA00022980"/>
    </source>
</evidence>
<dbReference type="CDD" id="cd00463">
    <property type="entry name" value="Ribosomal_L31e"/>
    <property type="match status" value="1"/>
</dbReference>
<evidence type="ECO:0000256" key="4">
    <source>
        <dbReference type="ARBA" id="ARBA00035230"/>
    </source>
</evidence>
<accession>A0A914X1I8</accession>
<dbReference type="GO" id="GO:0022625">
    <property type="term" value="C:cytosolic large ribosomal subunit"/>
    <property type="evidence" value="ECO:0007669"/>
    <property type="project" value="TreeGrafter"/>
</dbReference>
<dbReference type="PANTHER" id="PTHR10956:SF0">
    <property type="entry name" value="60S RIBOSOMAL PROTEIN L31"/>
    <property type="match status" value="1"/>
</dbReference>
<proteinExistence type="inferred from homology"/>
<dbReference type="WBParaSite" id="PSAMB.scaffold5970size10462.g27654.t1">
    <property type="protein sequence ID" value="PSAMB.scaffold5970size10462.g27654.t1"/>
    <property type="gene ID" value="PSAMB.scaffold5970size10462.g27654"/>
</dbReference>
<evidence type="ECO:0000313" key="8">
    <source>
        <dbReference type="WBParaSite" id="PSAMB.scaffold5970size10462.g27654.t1"/>
    </source>
</evidence>
<keyword evidence="3" id="KW-0687">Ribonucleoprotein</keyword>
<protein>
    <recommendedName>
        <fullName evidence="4">Large ribosomal subunit protein eL31</fullName>
    </recommendedName>
    <alternativeName>
        <fullName evidence="5">60S ribosomal protein L31</fullName>
    </alternativeName>
</protein>
<evidence type="ECO:0000313" key="7">
    <source>
        <dbReference type="Proteomes" id="UP000887566"/>
    </source>
</evidence>
<dbReference type="AlphaFoldDB" id="A0A914X1I8"/>
<organism evidence="7 8">
    <name type="scientific">Plectus sambesii</name>
    <dbReference type="NCBI Taxonomy" id="2011161"/>
    <lineage>
        <taxon>Eukaryota</taxon>
        <taxon>Metazoa</taxon>
        <taxon>Ecdysozoa</taxon>
        <taxon>Nematoda</taxon>
        <taxon>Chromadorea</taxon>
        <taxon>Plectida</taxon>
        <taxon>Plectina</taxon>
        <taxon>Plectoidea</taxon>
        <taxon>Plectidae</taxon>
        <taxon>Plectus</taxon>
    </lineage>
</organism>
<dbReference type="InterPro" id="IPR000054">
    <property type="entry name" value="Ribosomal_eL31"/>
</dbReference>
<dbReference type="GO" id="GO:0002181">
    <property type="term" value="P:cytoplasmic translation"/>
    <property type="evidence" value="ECO:0007669"/>
    <property type="project" value="TreeGrafter"/>
</dbReference>
<dbReference type="GO" id="GO:0003735">
    <property type="term" value="F:structural constituent of ribosome"/>
    <property type="evidence" value="ECO:0007669"/>
    <property type="project" value="InterPro"/>
</dbReference>
<reference evidence="8" key="1">
    <citation type="submission" date="2022-11" db="UniProtKB">
        <authorList>
            <consortium name="WormBaseParasite"/>
        </authorList>
    </citation>
    <scope>IDENTIFICATION</scope>
</reference>
<dbReference type="SUPFAM" id="SSF54575">
    <property type="entry name" value="Ribosomal protein L31e"/>
    <property type="match status" value="1"/>
</dbReference>
<dbReference type="InterPro" id="IPR023621">
    <property type="entry name" value="Ribosomal_eL31_dom_sf"/>
</dbReference>
<dbReference type="Pfam" id="PF01198">
    <property type="entry name" value="Ribosomal_L31e"/>
    <property type="match status" value="1"/>
</dbReference>
<sequence>MAPKKGAGGAEKKPKGKKGEGKGKSAMSEVVTREYTIHMHKRIHGIGFKRRAPRAIDEIRKFAEQQMGTKDVRVETRLNKHVWSKGVRNVPFRLRVRLSRRRNEDEDSPHKLYTLVSHVPVTSFKRLTTVNVDNEAE</sequence>